<sequence>MMRIILHARARRIRLRRIGISGNRRAGRAPSRGSHRSLLGSPVATWGKFVKGWSHDMSRTRMAATAIGLAGVLAASQAQAQSASNSEQEIALLKQQLKMLEQKLDKLQNQTAANTAATAKARQEAKAEAKAEARSEAKAALANANAAIPVKGPVAPSGVVVSMPNNRPTICTADEQNCVAITSRVHWDVGGYNYRPDTAATTPQKLDSGENLRRARIGIVGKFFGDWNYALIYDFGGSSDGFGGTGAAGATAVGFLPGGGTSGVENAYLSYTGLKPFGGKMAVEAGVMDIAWTMDESTSSNDIMFMERASSGLIAQNIAAGDFRSAVGTRWWNDQLWMGAYVTGPTTGAIHSASSVSPPGSSEQYGAVARIAGNPISGNGYSVHIGADAEWLIQPPRNLVTQAQTLTLSDRPELRIDPTTLISTGAIANVSGAQVYGVEAAATYGSFIAQGEYYWFNVDRTANTGLPPFGASSLKFDGGYAQVGYVLTGETRSYNAANAAYGGIKPANPVSLAGGGWGAWEVAGRVSTMNLNDQLATAAGIAGGHQTIYTAALNWYVNNNVRFMLDYLHGDISKQASATSSVNTGSTFNAVAMRTQVAF</sequence>
<dbReference type="Proteomes" id="UP000288972">
    <property type="component" value="Chromosome"/>
</dbReference>
<dbReference type="InterPro" id="IPR023614">
    <property type="entry name" value="Porin_dom_sf"/>
</dbReference>
<name>A0AAE5X0M8_9BRAD</name>
<dbReference type="Gene3D" id="2.40.160.10">
    <property type="entry name" value="Porin"/>
    <property type="match status" value="1"/>
</dbReference>
<evidence type="ECO:0000313" key="4">
    <source>
        <dbReference type="Proteomes" id="UP000288972"/>
    </source>
</evidence>
<protein>
    <submittedName>
        <fullName evidence="2">Porin</fullName>
    </submittedName>
</protein>
<keyword evidence="5" id="KW-1185">Reference proteome</keyword>
<dbReference type="EMBL" id="RDQZ01000025">
    <property type="protein sequence ID" value="RXH09415.1"/>
    <property type="molecule type" value="Genomic_DNA"/>
</dbReference>
<dbReference type="AlphaFoldDB" id="A0AAE5X0M8"/>
<keyword evidence="1" id="KW-0175">Coiled coil</keyword>
<accession>A0AAE5X0M8</accession>
<organism evidence="2 4">
    <name type="scientific">Bradyrhizobium guangzhouense</name>
    <dbReference type="NCBI Taxonomy" id="1325095"/>
    <lineage>
        <taxon>Bacteria</taxon>
        <taxon>Pseudomonadati</taxon>
        <taxon>Pseudomonadota</taxon>
        <taxon>Alphaproteobacteria</taxon>
        <taxon>Hyphomicrobiales</taxon>
        <taxon>Nitrobacteraceae</taxon>
        <taxon>Bradyrhizobium</taxon>
    </lineage>
</organism>
<dbReference type="Proteomes" id="UP000290401">
    <property type="component" value="Unassembled WGS sequence"/>
</dbReference>
<dbReference type="Pfam" id="PF07396">
    <property type="entry name" value="Porin_O_P"/>
    <property type="match status" value="1"/>
</dbReference>
<evidence type="ECO:0000256" key="1">
    <source>
        <dbReference type="SAM" id="Coils"/>
    </source>
</evidence>
<proteinExistence type="predicted"/>
<evidence type="ECO:0000313" key="5">
    <source>
        <dbReference type="Proteomes" id="UP000290401"/>
    </source>
</evidence>
<reference evidence="2 4" key="1">
    <citation type="submission" date="2018-06" db="EMBL/GenBank/DDBJ databases">
        <title>Comparative genomics of rhizobia nodulating Arachis hypogaea in China.</title>
        <authorList>
            <person name="Li Y."/>
        </authorList>
    </citation>
    <scope>NUCLEOTIDE SEQUENCE [LARGE SCALE GENOMIC DNA]</scope>
    <source>
        <strain evidence="2 4">CCBAU 51670</strain>
    </source>
</reference>
<dbReference type="SUPFAM" id="SSF56935">
    <property type="entry name" value="Porins"/>
    <property type="match status" value="1"/>
</dbReference>
<reference evidence="3 5" key="2">
    <citation type="submission" date="2018-10" db="EMBL/GenBank/DDBJ databases">
        <title>Bradyrhizobium sp. nov., effective nodules isolated from peanut in China.</title>
        <authorList>
            <person name="Li Y."/>
        </authorList>
    </citation>
    <scope>NUCLEOTIDE SEQUENCE [LARGE SCALE GENOMIC DNA]</scope>
    <source>
        <strain evidence="3 5">CCBAU 53426</strain>
    </source>
</reference>
<evidence type="ECO:0000313" key="3">
    <source>
        <dbReference type="EMBL" id="RXH09415.1"/>
    </source>
</evidence>
<dbReference type="InterPro" id="IPR010870">
    <property type="entry name" value="Porin_O/P"/>
</dbReference>
<dbReference type="KEGG" id="bgz:XH91_14695"/>
<gene>
    <name evidence="3" type="ORF">EAS56_25945</name>
    <name evidence="2" type="ORF">XH91_14695</name>
</gene>
<feature type="coiled-coil region" evidence="1">
    <location>
        <begin position="83"/>
        <end position="117"/>
    </location>
</feature>
<dbReference type="EMBL" id="CP030053">
    <property type="protein sequence ID" value="QAU46491.1"/>
    <property type="molecule type" value="Genomic_DNA"/>
</dbReference>
<evidence type="ECO:0000313" key="2">
    <source>
        <dbReference type="EMBL" id="QAU46491.1"/>
    </source>
</evidence>